<name>A0A1M5D6F9_9ACTN</name>
<keyword evidence="2" id="KW-1133">Transmembrane helix</keyword>
<feature type="region of interest" description="Disordered" evidence="1">
    <location>
        <begin position="406"/>
        <end position="429"/>
    </location>
</feature>
<dbReference type="STRING" id="1070870.SAMN05444351_0241"/>
<gene>
    <name evidence="3" type="ORF">SAMN05444351_0241</name>
</gene>
<evidence type="ECO:0000313" key="4">
    <source>
        <dbReference type="Proteomes" id="UP000184471"/>
    </source>
</evidence>
<accession>A0A1M5D6F9</accession>
<keyword evidence="4" id="KW-1185">Reference proteome</keyword>
<dbReference type="AlphaFoldDB" id="A0A1M5D6F9"/>
<proteinExistence type="predicted"/>
<sequence length="429" mass="45757">MTSTVRASRSPGRSVRDTAPCTIALLVLSILLQRLGVPVTEEQAPVMVPVVLFLLAVGLRTGEFRFSLGNLRLLAVVWGAAAVCTLAQVVLGGMPSLFSLALIVVLYVVAAVAADITPAAVERVEKVFLGLMTFFAVVSIGQLASQYAGIPYEDRMLWFVPEGLLLVDYNTADPIAYGEAIYRSNGIVFLEPSFLSLFLGAAAALALWRRAHWLVITVLLVGMVPPLAGSGFVVLIPAVVVLAFTRSRRRNLLAIVPALAVAAVVAFLTPLGERYLDRSTEAGDSNTSSSIRLVQPYYELLPPSIEDPVSAAVGHGAGTANDHLEAEGLTAVTQPIIPKVAFEYGLLGVVGILGALLLMLGRGVRDRPWTLGLLVLYVYVNASFLQHTQVFITLFFICLMPAVARPAPPGDPDERRADDLVGAGTESSR</sequence>
<protein>
    <recommendedName>
        <fullName evidence="5">O-antigen ligase</fullName>
    </recommendedName>
</protein>
<evidence type="ECO:0000313" key="3">
    <source>
        <dbReference type="EMBL" id="SHF62576.1"/>
    </source>
</evidence>
<keyword evidence="2" id="KW-0472">Membrane</keyword>
<reference evidence="3 4" key="1">
    <citation type="submission" date="2016-11" db="EMBL/GenBank/DDBJ databases">
        <authorList>
            <person name="Jaros S."/>
            <person name="Januszkiewicz K."/>
            <person name="Wedrychowicz H."/>
        </authorList>
    </citation>
    <scope>NUCLEOTIDE SEQUENCE [LARGE SCALE GENOMIC DNA]</scope>
    <source>
        <strain evidence="3 4">DSM 45408</strain>
    </source>
</reference>
<feature type="transmembrane region" description="Helical" evidence="2">
    <location>
        <begin position="97"/>
        <end position="116"/>
    </location>
</feature>
<feature type="transmembrane region" description="Helical" evidence="2">
    <location>
        <begin position="128"/>
        <end position="150"/>
    </location>
</feature>
<evidence type="ECO:0000256" key="2">
    <source>
        <dbReference type="SAM" id="Phobius"/>
    </source>
</evidence>
<feature type="transmembrane region" description="Helical" evidence="2">
    <location>
        <begin position="73"/>
        <end position="91"/>
    </location>
</feature>
<feature type="transmembrane region" description="Helical" evidence="2">
    <location>
        <begin position="214"/>
        <end position="244"/>
    </location>
</feature>
<feature type="transmembrane region" description="Helical" evidence="2">
    <location>
        <begin position="344"/>
        <end position="361"/>
    </location>
</feature>
<feature type="transmembrane region" description="Helical" evidence="2">
    <location>
        <begin position="251"/>
        <end position="271"/>
    </location>
</feature>
<feature type="transmembrane region" description="Helical" evidence="2">
    <location>
        <begin position="188"/>
        <end position="208"/>
    </location>
</feature>
<keyword evidence="2" id="KW-0812">Transmembrane</keyword>
<organism evidence="3 4">
    <name type="scientific">Geodermatophilus nigrescens</name>
    <dbReference type="NCBI Taxonomy" id="1070870"/>
    <lineage>
        <taxon>Bacteria</taxon>
        <taxon>Bacillati</taxon>
        <taxon>Actinomycetota</taxon>
        <taxon>Actinomycetes</taxon>
        <taxon>Geodermatophilales</taxon>
        <taxon>Geodermatophilaceae</taxon>
        <taxon>Geodermatophilus</taxon>
    </lineage>
</organism>
<evidence type="ECO:0008006" key="5">
    <source>
        <dbReference type="Google" id="ProtNLM"/>
    </source>
</evidence>
<evidence type="ECO:0000256" key="1">
    <source>
        <dbReference type="SAM" id="MobiDB-lite"/>
    </source>
</evidence>
<dbReference type="Proteomes" id="UP000184471">
    <property type="component" value="Unassembled WGS sequence"/>
</dbReference>
<dbReference type="EMBL" id="FQVX01000001">
    <property type="protein sequence ID" value="SHF62576.1"/>
    <property type="molecule type" value="Genomic_DNA"/>
</dbReference>